<evidence type="ECO:0000313" key="2">
    <source>
        <dbReference type="Proteomes" id="UP000289738"/>
    </source>
</evidence>
<dbReference type="Proteomes" id="UP000289738">
    <property type="component" value="Chromosome A08"/>
</dbReference>
<organism evidence="1 2">
    <name type="scientific">Arachis hypogaea</name>
    <name type="common">Peanut</name>
    <dbReference type="NCBI Taxonomy" id="3818"/>
    <lineage>
        <taxon>Eukaryota</taxon>
        <taxon>Viridiplantae</taxon>
        <taxon>Streptophyta</taxon>
        <taxon>Embryophyta</taxon>
        <taxon>Tracheophyta</taxon>
        <taxon>Spermatophyta</taxon>
        <taxon>Magnoliopsida</taxon>
        <taxon>eudicotyledons</taxon>
        <taxon>Gunneridae</taxon>
        <taxon>Pentapetalae</taxon>
        <taxon>rosids</taxon>
        <taxon>fabids</taxon>
        <taxon>Fabales</taxon>
        <taxon>Fabaceae</taxon>
        <taxon>Papilionoideae</taxon>
        <taxon>50 kb inversion clade</taxon>
        <taxon>dalbergioids sensu lato</taxon>
        <taxon>Dalbergieae</taxon>
        <taxon>Pterocarpus clade</taxon>
        <taxon>Arachis</taxon>
    </lineage>
</organism>
<keyword evidence="2" id="KW-1185">Reference proteome</keyword>
<protein>
    <submittedName>
        <fullName evidence="1">Uncharacterized protein</fullName>
    </submittedName>
</protein>
<proteinExistence type="predicted"/>
<dbReference type="PANTHER" id="PTHR33320:SF34">
    <property type="entry name" value="ZINC-RIBBON 15 DOMAIN-CONTAINING PROTEIN"/>
    <property type="match status" value="1"/>
</dbReference>
<dbReference type="PANTHER" id="PTHR33320">
    <property type="entry name" value="METHIONYL-TRNA SYNTHETASE"/>
    <property type="match status" value="1"/>
</dbReference>
<evidence type="ECO:0000313" key="1">
    <source>
        <dbReference type="EMBL" id="RYR44407.1"/>
    </source>
</evidence>
<reference evidence="1 2" key="1">
    <citation type="submission" date="2019-01" db="EMBL/GenBank/DDBJ databases">
        <title>Sequencing of cultivated peanut Arachis hypogaea provides insights into genome evolution and oil improvement.</title>
        <authorList>
            <person name="Chen X."/>
        </authorList>
    </citation>
    <scope>NUCLEOTIDE SEQUENCE [LARGE SCALE GENOMIC DNA]</scope>
    <source>
        <strain evidence="2">cv. Fuhuasheng</strain>
        <tissue evidence="1">Leaves</tissue>
    </source>
</reference>
<dbReference type="AlphaFoldDB" id="A0A445C0B2"/>
<comment type="caution">
    <text evidence="1">The sequence shown here is derived from an EMBL/GenBank/DDBJ whole genome shotgun (WGS) entry which is preliminary data.</text>
</comment>
<name>A0A445C0B2_ARAHY</name>
<sequence length="38" mass="4740">MIQAMDVESQWRFCFVPFYLKTKTRYYCTLCTRRLVLQ</sequence>
<accession>A0A445C0B2</accession>
<gene>
    <name evidence="1" type="ORF">Ahy_A08g040738</name>
</gene>
<dbReference type="EMBL" id="SDMP01000008">
    <property type="protein sequence ID" value="RYR44407.1"/>
    <property type="molecule type" value="Genomic_DNA"/>
</dbReference>